<dbReference type="HAMAP" id="MF_00168">
    <property type="entry name" value="Q_tRNA_Tgt"/>
    <property type="match status" value="1"/>
</dbReference>
<dbReference type="NCBIfam" id="TIGR00430">
    <property type="entry name" value="Q_tRNA_tgt"/>
    <property type="match status" value="1"/>
</dbReference>
<dbReference type="Gene3D" id="3.20.20.105">
    <property type="entry name" value="Queuine tRNA-ribosyltransferase-like"/>
    <property type="match status" value="1"/>
</dbReference>
<dbReference type="GO" id="GO:0005829">
    <property type="term" value="C:cytosol"/>
    <property type="evidence" value="ECO:0007669"/>
    <property type="project" value="TreeGrafter"/>
</dbReference>
<keyword evidence="1 6" id="KW-0328">Glycosyltransferase</keyword>
<feature type="binding site" evidence="6">
    <location>
        <position position="368"/>
    </location>
    <ligand>
        <name>Zn(2+)</name>
        <dbReference type="ChEBI" id="CHEBI:29105"/>
    </ligand>
</feature>
<dbReference type="InterPro" id="IPR036511">
    <property type="entry name" value="TGT-like_sf"/>
</dbReference>
<feature type="region of interest" description="RNA binding" evidence="6">
    <location>
        <begin position="311"/>
        <end position="317"/>
    </location>
</feature>
<feature type="active site" description="Proton acceptor" evidence="6">
    <location>
        <position position="156"/>
    </location>
</feature>
<dbReference type="Pfam" id="PF01702">
    <property type="entry name" value="TGT"/>
    <property type="match status" value="1"/>
</dbReference>
<comment type="catalytic activity">
    <reaction evidence="6">
        <text>guanosine(34) in tRNA + queuine = queuosine(34) in tRNA + guanine</text>
        <dbReference type="Rhea" id="RHEA:16633"/>
        <dbReference type="Rhea" id="RHEA-COMP:10341"/>
        <dbReference type="Rhea" id="RHEA-COMP:18571"/>
        <dbReference type="ChEBI" id="CHEBI:16235"/>
        <dbReference type="ChEBI" id="CHEBI:17433"/>
        <dbReference type="ChEBI" id="CHEBI:74269"/>
        <dbReference type="ChEBI" id="CHEBI:194431"/>
        <dbReference type="EC" id="2.4.2.64"/>
    </reaction>
</comment>
<keyword evidence="5 6" id="KW-0862">Zinc</keyword>
<dbReference type="PANTHER" id="PTHR43530">
    <property type="entry name" value="QUEUINE TRNA-RIBOSYLTRANSFERASE CATALYTIC SUBUNIT 1"/>
    <property type="match status" value="1"/>
</dbReference>
<dbReference type="GO" id="GO:0046872">
    <property type="term" value="F:metal ion binding"/>
    <property type="evidence" value="ECO:0007669"/>
    <property type="project" value="UniProtKB-KW"/>
</dbReference>
<dbReference type="NCBIfam" id="TIGR00449">
    <property type="entry name" value="tgt_general"/>
    <property type="match status" value="1"/>
</dbReference>
<comment type="function">
    <text evidence="6">Catalytic subunit of the queuine tRNA-ribosyltransferase (TGT) that catalyzes the base-exchange of a guanine (G) residue with queuine (Q) at position 34 (anticodon wobble position) in tRNAs with GU(N) anticodons (tRNA-Asp, -Asn, -His and -Tyr), resulting in the hypermodified nucleoside queuosine (7-(((4,5-cis-dihydroxy-2-cyclopenten-1-yl)amino)methyl)-7-deazaguanosine). Catalysis occurs through a double-displacement mechanism. The nucleophile active site attacks the C1' of nucleotide 34 to detach the guanine base from the RNA, forming a covalent enzyme-RNA intermediate. The proton acceptor active site deprotonates the incoming queuine, allowing a nucleophilic attack on the C1' of the ribose to form the product.</text>
</comment>
<proteinExistence type="inferred from homology"/>
<evidence type="ECO:0000313" key="10">
    <source>
        <dbReference type="Proteomes" id="UP001150569"/>
    </source>
</evidence>
<dbReference type="Proteomes" id="UP001150569">
    <property type="component" value="Unassembled WGS sequence"/>
</dbReference>
<evidence type="ECO:0000256" key="7">
    <source>
        <dbReference type="SAM" id="MobiDB-lite"/>
    </source>
</evidence>
<evidence type="ECO:0000256" key="6">
    <source>
        <dbReference type="HAMAP-Rule" id="MF_03218"/>
    </source>
</evidence>
<comment type="subunit">
    <text evidence="6">Heterodimer of a catalytic subunit and an accessory subunit.</text>
</comment>
<feature type="binding site" evidence="6">
    <location>
        <position position="253"/>
    </location>
    <ligand>
        <name>substrate</name>
    </ligand>
</feature>
<feature type="domain" description="tRNA-guanine(15) transglycosylase-like" evidence="8">
    <location>
        <begin position="77"/>
        <end position="430"/>
    </location>
</feature>
<comment type="caution">
    <text evidence="9">The sequence shown here is derived from an EMBL/GenBank/DDBJ whole genome shotgun (WGS) entry which is preliminary data.</text>
</comment>
<evidence type="ECO:0000259" key="8">
    <source>
        <dbReference type="Pfam" id="PF01702"/>
    </source>
</evidence>
<feature type="binding site" evidence="6">
    <location>
        <position position="370"/>
    </location>
    <ligand>
        <name>Zn(2+)</name>
        <dbReference type="ChEBI" id="CHEBI:29105"/>
    </ligand>
</feature>
<keyword evidence="4 6" id="KW-0479">Metal-binding</keyword>
<dbReference type="GO" id="GO:0006400">
    <property type="term" value="P:tRNA modification"/>
    <property type="evidence" value="ECO:0007669"/>
    <property type="project" value="InterPro"/>
</dbReference>
<dbReference type="InterPro" id="IPR004803">
    <property type="entry name" value="TGT"/>
</dbReference>
<dbReference type="EC" id="2.4.2.64" evidence="6"/>
<keyword evidence="3 6" id="KW-0819">tRNA processing</keyword>
<feature type="binding site" evidence="6">
    <location>
        <begin position="156"/>
        <end position="160"/>
    </location>
    <ligand>
        <name>substrate</name>
    </ligand>
</feature>
<keyword evidence="10" id="KW-1185">Reference proteome</keyword>
<dbReference type="InterPro" id="IPR002616">
    <property type="entry name" value="tRNA_ribo_trans-like"/>
</dbReference>
<organism evidence="9 10">
    <name type="scientific">Tieghemiomyces parasiticus</name>
    <dbReference type="NCBI Taxonomy" id="78921"/>
    <lineage>
        <taxon>Eukaryota</taxon>
        <taxon>Fungi</taxon>
        <taxon>Fungi incertae sedis</taxon>
        <taxon>Zoopagomycota</taxon>
        <taxon>Kickxellomycotina</taxon>
        <taxon>Dimargaritomycetes</taxon>
        <taxon>Dimargaritales</taxon>
        <taxon>Dimargaritaceae</taxon>
        <taxon>Tieghemiomyces</taxon>
    </lineage>
</organism>
<dbReference type="OrthoDB" id="10249838at2759"/>
<evidence type="ECO:0000256" key="1">
    <source>
        <dbReference type="ARBA" id="ARBA00022676"/>
    </source>
</evidence>
<accession>A0A9W7ZY26</accession>
<evidence type="ECO:0000256" key="3">
    <source>
        <dbReference type="ARBA" id="ARBA00022694"/>
    </source>
</evidence>
<name>A0A9W7ZY26_9FUNG</name>
<feature type="active site" description="Nucleophile" evidence="6">
    <location>
        <position position="330"/>
    </location>
</feature>
<evidence type="ECO:0000313" key="9">
    <source>
        <dbReference type="EMBL" id="KAJ1916508.1"/>
    </source>
</evidence>
<protein>
    <recommendedName>
        <fullName evidence="6">Queuine tRNA-ribosyltransferase catalytic subunit 1</fullName>
        <ecNumber evidence="6">2.4.2.64</ecNumber>
    </recommendedName>
    <alternativeName>
        <fullName evidence="6">Guanine insertion enzyme</fullName>
    </alternativeName>
    <alternativeName>
        <fullName evidence="6">tRNA-guanine transglycosylase</fullName>
    </alternativeName>
</protein>
<gene>
    <name evidence="9" type="primary">QTRT1</name>
    <name evidence="9" type="ORF">IWQ60_008074</name>
</gene>
<dbReference type="PANTHER" id="PTHR43530:SF1">
    <property type="entry name" value="QUEUINE TRNA-RIBOSYLTRANSFERASE CATALYTIC SUBUNIT 1"/>
    <property type="match status" value="1"/>
</dbReference>
<dbReference type="SUPFAM" id="SSF51713">
    <property type="entry name" value="tRNA-guanine transglycosylase"/>
    <property type="match status" value="1"/>
</dbReference>
<sequence>MLRTVRHLMTSTTRKASPSPIAEVTAKHARTTTDSGDESQSPTRLEGGPYRAHPHPVLASSTSPALRFEILARCSTTKARVSKLHLPHFTADTPMFMPVGTQGTMKGLTTDQLRMLDCHVILGNTYHLGHRPGPEILEAAGGLHRFMDWDRGMLTDSGGFQMVSLLKLAEITEDGVEFESPHDGSRMLLTPEKSIELQNSIGADIMMQLDDVVSSLTTGPRVEEAMHRSIRWLDRCQRAHRYPDRQNLFPIIQGGLNPDLRRTCLDAMIARNAPGYAIGGLSGGEEKDQFWRVVTQCTDHLPEAKPRYCMGVGYAEDLVVCSALGVDMYDCVFPTRTARFGHALTRDGGLTLKFSKHGRDYRPIDDACSCYTCQNFTRAYLAALGTKETVGCHLLSIHNIAFQMRLMRDIRESIMDDSFPAFVRSFMHRYFIGAGRPYPEWTVNALRSVNIELDTVEQVAEPEAAVATA</sequence>
<dbReference type="EMBL" id="JANBPT010000580">
    <property type="protein sequence ID" value="KAJ1916508.1"/>
    <property type="molecule type" value="Genomic_DNA"/>
</dbReference>
<feature type="compositionally biased region" description="Polar residues" evidence="7">
    <location>
        <begin position="32"/>
        <end position="43"/>
    </location>
</feature>
<comment type="cofactor">
    <cofactor evidence="6">
        <name>Zn(2+)</name>
        <dbReference type="ChEBI" id="CHEBI:29105"/>
    </cofactor>
</comment>
<feature type="binding site" evidence="6">
    <location>
        <position position="210"/>
    </location>
    <ligand>
        <name>substrate</name>
    </ligand>
</feature>
<feature type="binding site" evidence="6">
    <location>
        <position position="398"/>
    </location>
    <ligand>
        <name>Zn(2+)</name>
        <dbReference type="ChEBI" id="CHEBI:29105"/>
    </ligand>
</feature>
<feature type="binding site" evidence="6">
    <location>
        <position position="280"/>
    </location>
    <ligand>
        <name>substrate</name>
    </ligand>
</feature>
<comment type="similarity">
    <text evidence="6">Belongs to the queuine tRNA-ribosyltransferase family.</text>
</comment>
<keyword evidence="6" id="KW-0963">Cytoplasm</keyword>
<feature type="region of interest" description="RNA binding; important for wobble base 34 recognition" evidence="6">
    <location>
        <begin position="335"/>
        <end position="339"/>
    </location>
</feature>
<dbReference type="GO" id="GO:0008479">
    <property type="term" value="F:tRNA-guanosine(34) queuine transglycosylase activity"/>
    <property type="evidence" value="ECO:0007669"/>
    <property type="project" value="UniProtKB-UniRule"/>
</dbReference>
<evidence type="ECO:0000256" key="2">
    <source>
        <dbReference type="ARBA" id="ARBA00022679"/>
    </source>
</evidence>
<comment type="subcellular location">
    <subcellularLocation>
        <location evidence="6">Cytoplasm</location>
    </subcellularLocation>
</comment>
<feature type="region of interest" description="Disordered" evidence="7">
    <location>
        <begin position="1"/>
        <end position="50"/>
    </location>
</feature>
<evidence type="ECO:0000256" key="5">
    <source>
        <dbReference type="ARBA" id="ARBA00022833"/>
    </source>
</evidence>
<reference evidence="9" key="1">
    <citation type="submission" date="2022-07" db="EMBL/GenBank/DDBJ databases">
        <title>Phylogenomic reconstructions and comparative analyses of Kickxellomycotina fungi.</title>
        <authorList>
            <person name="Reynolds N.K."/>
            <person name="Stajich J.E."/>
            <person name="Barry K."/>
            <person name="Grigoriev I.V."/>
            <person name="Crous P."/>
            <person name="Smith M.E."/>
        </authorList>
    </citation>
    <scope>NUCLEOTIDE SEQUENCE</scope>
    <source>
        <strain evidence="9">RSA 861</strain>
    </source>
</reference>
<feature type="binding site" evidence="6">
    <location>
        <position position="373"/>
    </location>
    <ligand>
        <name>Zn(2+)</name>
        <dbReference type="ChEBI" id="CHEBI:29105"/>
    </ligand>
</feature>
<keyword evidence="2 6" id="KW-0808">Transferase</keyword>
<dbReference type="AlphaFoldDB" id="A0A9W7ZY26"/>
<evidence type="ECO:0000256" key="4">
    <source>
        <dbReference type="ARBA" id="ARBA00022723"/>
    </source>
</evidence>